<dbReference type="PANTHER" id="PTHR30433">
    <property type="entry name" value="CHEMOTAXIS PROTEIN MOTA"/>
    <property type="match status" value="1"/>
</dbReference>
<evidence type="ECO:0000256" key="10">
    <source>
        <dbReference type="ARBA" id="ARBA00022989"/>
    </source>
</evidence>
<keyword evidence="10 13" id="KW-1133">Transmembrane helix</keyword>
<dbReference type="Pfam" id="PF01618">
    <property type="entry name" value="MotA_ExbB"/>
    <property type="match status" value="1"/>
</dbReference>
<keyword evidence="7 13" id="KW-0812">Transmembrane</keyword>
<feature type="domain" description="Motility protein A N-terminal" evidence="15">
    <location>
        <begin position="5"/>
        <end position="95"/>
    </location>
</feature>
<protein>
    <submittedName>
        <fullName evidence="16">Flagellar motor stator protein MotA</fullName>
    </submittedName>
</protein>
<dbReference type="InterPro" id="IPR000540">
    <property type="entry name" value="Flag_MotA_CS"/>
</dbReference>
<dbReference type="Pfam" id="PF20560">
    <property type="entry name" value="MotA_N"/>
    <property type="match status" value="1"/>
</dbReference>
<keyword evidence="12 13" id="KW-0472">Membrane</keyword>
<feature type="transmembrane region" description="Helical" evidence="13">
    <location>
        <begin position="6"/>
        <end position="29"/>
    </location>
</feature>
<feature type="domain" description="MotA/TolQ/ExbB proton channel" evidence="14">
    <location>
        <begin position="135"/>
        <end position="234"/>
    </location>
</feature>
<accession>A0ABY4X529</accession>
<evidence type="ECO:0000256" key="4">
    <source>
        <dbReference type="ARBA" id="ARBA00022475"/>
    </source>
</evidence>
<evidence type="ECO:0000256" key="9">
    <source>
        <dbReference type="ARBA" id="ARBA00022781"/>
    </source>
</evidence>
<evidence type="ECO:0000256" key="12">
    <source>
        <dbReference type="ARBA" id="ARBA00023136"/>
    </source>
</evidence>
<evidence type="ECO:0000256" key="1">
    <source>
        <dbReference type="ARBA" id="ARBA00004429"/>
    </source>
</evidence>
<gene>
    <name evidence="16" type="primary">motA</name>
    <name evidence="16" type="ORF">LHA26_11835</name>
</gene>
<dbReference type="PANTHER" id="PTHR30433:SF4">
    <property type="entry name" value="MOTILITY PROTEIN A"/>
    <property type="match status" value="1"/>
</dbReference>
<dbReference type="NCBIfam" id="TIGR03818">
    <property type="entry name" value="MotA1"/>
    <property type="match status" value="1"/>
</dbReference>
<evidence type="ECO:0000256" key="3">
    <source>
        <dbReference type="ARBA" id="ARBA00022448"/>
    </source>
</evidence>
<keyword evidence="11" id="KW-0406">Ion transport</keyword>
<reference evidence="16" key="1">
    <citation type="journal article" date="2022" name="Toxins">
        <title>Genomic Analysis of Sphingopyxis sp. USTB-05 for Biodegrading Cyanobacterial Hepatotoxins.</title>
        <authorList>
            <person name="Liu C."/>
            <person name="Xu Q."/>
            <person name="Zhao Z."/>
            <person name="Zhang H."/>
            <person name="Liu X."/>
            <person name="Yin C."/>
            <person name="Liu Y."/>
            <person name="Yan H."/>
        </authorList>
    </citation>
    <scope>NUCLEOTIDE SEQUENCE</scope>
    <source>
        <strain evidence="16">NBD5</strain>
    </source>
</reference>
<keyword evidence="9" id="KW-0375">Hydrogen ion transport</keyword>
<dbReference type="Proteomes" id="UP001056937">
    <property type="component" value="Chromosome 1"/>
</dbReference>
<keyword evidence="16" id="KW-0969">Cilium</keyword>
<organism evidence="16 17">
    <name type="scientific">Sphingomonas morindae</name>
    <dbReference type="NCBI Taxonomy" id="1541170"/>
    <lineage>
        <taxon>Bacteria</taxon>
        <taxon>Pseudomonadati</taxon>
        <taxon>Pseudomonadota</taxon>
        <taxon>Alphaproteobacteria</taxon>
        <taxon>Sphingomonadales</taxon>
        <taxon>Sphingomonadaceae</taxon>
        <taxon>Sphingomonas</taxon>
    </lineage>
</organism>
<keyword evidence="16" id="KW-0282">Flagellum</keyword>
<keyword evidence="8" id="KW-0283">Flagellar rotation</keyword>
<evidence type="ECO:0000256" key="11">
    <source>
        <dbReference type="ARBA" id="ARBA00023065"/>
    </source>
</evidence>
<evidence type="ECO:0000313" key="16">
    <source>
        <dbReference type="EMBL" id="USI71998.1"/>
    </source>
</evidence>
<sequence>MFNGIGVAVILICVFGSFMMSGGNIAVIARALPHEMLAIAGAATGAFMLSNSTSTIKKAWAGTLMVFRGPHWRESDYRDLLSMLFSLLLLFRKGGAAQIENHLDDPKASSIFSAYPRLLADTQLIDYICDYLRMMTVNLEDPHQLAEAMEGDAERHHAEELLPAQAMQVMADGLPALGIVAAVLGVIKTMNSIDQPTDILGAMIGGALVGTFLGVLLSYCFVGPIASKLQHIIDSDCKPYIIVKTAIVAHAQGAPTQLAIELGRRMTPSDFAPSFTELEAAMQEKQNQLQLAKAA</sequence>
<keyword evidence="5" id="KW-0145">Chemotaxis</keyword>
<feature type="transmembrane region" description="Helical" evidence="13">
    <location>
        <begin position="169"/>
        <end position="187"/>
    </location>
</feature>
<dbReference type="InterPro" id="IPR022522">
    <property type="entry name" value="Flagellar_motor_stator_MotA"/>
</dbReference>
<evidence type="ECO:0000259" key="15">
    <source>
        <dbReference type="Pfam" id="PF20560"/>
    </source>
</evidence>
<keyword evidence="16" id="KW-0966">Cell projection</keyword>
<evidence type="ECO:0000259" key="14">
    <source>
        <dbReference type="Pfam" id="PF01618"/>
    </source>
</evidence>
<evidence type="ECO:0000256" key="13">
    <source>
        <dbReference type="SAM" id="Phobius"/>
    </source>
</evidence>
<keyword evidence="17" id="KW-1185">Reference proteome</keyword>
<evidence type="ECO:0000313" key="17">
    <source>
        <dbReference type="Proteomes" id="UP001056937"/>
    </source>
</evidence>
<feature type="transmembrane region" description="Helical" evidence="13">
    <location>
        <begin position="199"/>
        <end position="222"/>
    </location>
</feature>
<comment type="similarity">
    <text evidence="2">Belongs to the MotA family.</text>
</comment>
<keyword evidence="6" id="KW-0997">Cell inner membrane</keyword>
<evidence type="ECO:0000256" key="8">
    <source>
        <dbReference type="ARBA" id="ARBA00022779"/>
    </source>
</evidence>
<dbReference type="InterPro" id="IPR047055">
    <property type="entry name" value="MotA-like"/>
</dbReference>
<proteinExistence type="inferred from homology"/>
<name>A0ABY4X529_9SPHN</name>
<keyword evidence="4" id="KW-1003">Cell membrane</keyword>
<dbReference type="EMBL" id="CP084930">
    <property type="protein sequence ID" value="USI71998.1"/>
    <property type="molecule type" value="Genomic_DNA"/>
</dbReference>
<evidence type="ECO:0000256" key="5">
    <source>
        <dbReference type="ARBA" id="ARBA00022500"/>
    </source>
</evidence>
<evidence type="ECO:0000256" key="2">
    <source>
        <dbReference type="ARBA" id="ARBA00008038"/>
    </source>
</evidence>
<evidence type="ECO:0000256" key="7">
    <source>
        <dbReference type="ARBA" id="ARBA00022692"/>
    </source>
</evidence>
<dbReference type="InterPro" id="IPR002898">
    <property type="entry name" value="MotA_ExbB_proton_chnl"/>
</dbReference>
<dbReference type="PROSITE" id="PS01307">
    <property type="entry name" value="MOTA"/>
    <property type="match status" value="1"/>
</dbReference>
<comment type="subcellular location">
    <subcellularLocation>
        <location evidence="1">Cell inner membrane</location>
        <topology evidence="1">Multi-pass membrane protein</topology>
    </subcellularLocation>
</comment>
<dbReference type="RefSeq" id="WP_252165807.1">
    <property type="nucleotide sequence ID" value="NZ_CP084930.1"/>
</dbReference>
<evidence type="ECO:0000256" key="6">
    <source>
        <dbReference type="ARBA" id="ARBA00022519"/>
    </source>
</evidence>
<dbReference type="InterPro" id="IPR046786">
    <property type="entry name" value="MotA_N"/>
</dbReference>
<keyword evidence="3" id="KW-0813">Transport</keyword>